<sequence>MSSLQQADVAFLARLVILQVCFNSFALILSTLTGILRTISHPSRASVTSSDASSVAPSVTFSRTSVALLSYLCLSHPLAPLGSVEPSRTSVALWPTSMTGTDVTERSVIGLQEITKGGSRLTMDGSHWYCKRDQI</sequence>
<organism evidence="2 3">
    <name type="scientific">Suillus fuscotomentosus</name>
    <dbReference type="NCBI Taxonomy" id="1912939"/>
    <lineage>
        <taxon>Eukaryota</taxon>
        <taxon>Fungi</taxon>
        <taxon>Dikarya</taxon>
        <taxon>Basidiomycota</taxon>
        <taxon>Agaricomycotina</taxon>
        <taxon>Agaricomycetes</taxon>
        <taxon>Agaricomycetidae</taxon>
        <taxon>Boletales</taxon>
        <taxon>Suillineae</taxon>
        <taxon>Suillaceae</taxon>
        <taxon>Suillus</taxon>
    </lineage>
</organism>
<keyword evidence="1" id="KW-0472">Membrane</keyword>
<proteinExistence type="predicted"/>
<feature type="transmembrane region" description="Helical" evidence="1">
    <location>
        <begin position="12"/>
        <end position="36"/>
    </location>
</feature>
<comment type="caution">
    <text evidence="2">The sequence shown here is derived from an EMBL/GenBank/DDBJ whole genome shotgun (WGS) entry which is preliminary data.</text>
</comment>
<evidence type="ECO:0000256" key="1">
    <source>
        <dbReference type="SAM" id="Phobius"/>
    </source>
</evidence>
<keyword evidence="1" id="KW-0812">Transmembrane</keyword>
<evidence type="ECO:0000313" key="3">
    <source>
        <dbReference type="Proteomes" id="UP001195769"/>
    </source>
</evidence>
<name>A0AAD4E7A4_9AGAM</name>
<dbReference type="GeneID" id="64671351"/>
<gene>
    <name evidence="2" type="ORF">F5891DRAFT_980887</name>
</gene>
<dbReference type="Proteomes" id="UP001195769">
    <property type="component" value="Unassembled WGS sequence"/>
</dbReference>
<protein>
    <submittedName>
        <fullName evidence="2">Uncharacterized protein</fullName>
    </submittedName>
</protein>
<dbReference type="AlphaFoldDB" id="A0AAD4E7A4"/>
<keyword evidence="1" id="KW-1133">Transmembrane helix</keyword>
<dbReference type="EMBL" id="JABBWK010000031">
    <property type="protein sequence ID" value="KAG1899643.1"/>
    <property type="molecule type" value="Genomic_DNA"/>
</dbReference>
<keyword evidence="3" id="KW-1185">Reference proteome</keyword>
<accession>A0AAD4E7A4</accession>
<dbReference type="RefSeq" id="XP_041225219.1">
    <property type="nucleotide sequence ID" value="XM_041377053.1"/>
</dbReference>
<reference evidence="2" key="1">
    <citation type="journal article" date="2020" name="New Phytol.">
        <title>Comparative genomics reveals dynamic genome evolution in host specialist ectomycorrhizal fungi.</title>
        <authorList>
            <person name="Lofgren L.A."/>
            <person name="Nguyen N.H."/>
            <person name="Vilgalys R."/>
            <person name="Ruytinx J."/>
            <person name="Liao H.L."/>
            <person name="Branco S."/>
            <person name="Kuo A."/>
            <person name="LaButti K."/>
            <person name="Lipzen A."/>
            <person name="Andreopoulos W."/>
            <person name="Pangilinan J."/>
            <person name="Riley R."/>
            <person name="Hundley H."/>
            <person name="Na H."/>
            <person name="Barry K."/>
            <person name="Grigoriev I.V."/>
            <person name="Stajich J.E."/>
            <person name="Kennedy P.G."/>
        </authorList>
    </citation>
    <scope>NUCLEOTIDE SEQUENCE</scope>
    <source>
        <strain evidence="2">FC203</strain>
    </source>
</reference>
<evidence type="ECO:0000313" key="2">
    <source>
        <dbReference type="EMBL" id="KAG1899643.1"/>
    </source>
</evidence>